<dbReference type="PROSITE" id="PS50088">
    <property type="entry name" value="ANK_REPEAT"/>
    <property type="match status" value="1"/>
</dbReference>
<reference evidence="5 6" key="1">
    <citation type="submission" date="2023-01" db="EMBL/GenBank/DDBJ databases">
        <title>Analysis of 21 Apiospora genomes using comparative genomics revels a genus with tremendous synthesis potential of carbohydrate active enzymes and secondary metabolites.</title>
        <authorList>
            <person name="Sorensen T."/>
        </authorList>
    </citation>
    <scope>NUCLEOTIDE SEQUENCE [LARGE SCALE GENOMIC DNA]</scope>
    <source>
        <strain evidence="5 6">CBS 135458</strain>
    </source>
</reference>
<keyword evidence="2 3" id="KW-0040">ANK repeat</keyword>
<dbReference type="EMBL" id="JAQQWL010000008">
    <property type="protein sequence ID" value="KAK8061764.1"/>
    <property type="molecule type" value="Genomic_DNA"/>
</dbReference>
<protein>
    <recommendedName>
        <fullName evidence="4">Peptidase A2 domain-containing protein</fullName>
    </recommendedName>
</protein>
<accession>A0ABR1US61</accession>
<sequence>MVVDDHELVQWCLSRGADPNISSASGKSAMGRAADYASLKTLKFLFDEAGALAQKGALVADASLSHIDGSPGRLEVVRFLVDQGAPVDGFYMDARPESDYSCEWMVLGGQNALHFTVWGGKKDLVELLLDKGADKTIPACSIVKTDGQLLFAVDLAKEYGHEDIARLLETQEAIFCTIRYSMSG</sequence>
<evidence type="ECO:0000259" key="4">
    <source>
        <dbReference type="PROSITE" id="PS50175"/>
    </source>
</evidence>
<dbReference type="PANTHER" id="PTHR24189:SF50">
    <property type="entry name" value="ANKYRIN REPEAT AND SOCS BOX PROTEIN 2"/>
    <property type="match status" value="1"/>
</dbReference>
<name>A0ABR1US61_9PEZI</name>
<dbReference type="SUPFAM" id="SSF48403">
    <property type="entry name" value="Ankyrin repeat"/>
    <property type="match status" value="1"/>
</dbReference>
<dbReference type="PROSITE" id="PS50175">
    <property type="entry name" value="ASP_PROT_RETROV"/>
    <property type="match status" value="1"/>
</dbReference>
<gene>
    <name evidence="5" type="ORF">PG994_008130</name>
</gene>
<feature type="domain" description="Peptidase A2" evidence="4">
    <location>
        <begin position="125"/>
        <end position="137"/>
    </location>
</feature>
<dbReference type="SMART" id="SM00248">
    <property type="entry name" value="ANK"/>
    <property type="match status" value="3"/>
</dbReference>
<organism evidence="5 6">
    <name type="scientific">Apiospora phragmitis</name>
    <dbReference type="NCBI Taxonomy" id="2905665"/>
    <lineage>
        <taxon>Eukaryota</taxon>
        <taxon>Fungi</taxon>
        <taxon>Dikarya</taxon>
        <taxon>Ascomycota</taxon>
        <taxon>Pezizomycotina</taxon>
        <taxon>Sordariomycetes</taxon>
        <taxon>Xylariomycetidae</taxon>
        <taxon>Amphisphaeriales</taxon>
        <taxon>Apiosporaceae</taxon>
        <taxon>Apiospora</taxon>
    </lineage>
</organism>
<dbReference type="Gene3D" id="1.25.40.20">
    <property type="entry name" value="Ankyrin repeat-containing domain"/>
    <property type="match status" value="2"/>
</dbReference>
<dbReference type="Pfam" id="PF00023">
    <property type="entry name" value="Ank"/>
    <property type="match status" value="1"/>
</dbReference>
<keyword evidence="6" id="KW-1185">Reference proteome</keyword>
<keyword evidence="1" id="KW-0677">Repeat</keyword>
<dbReference type="GeneID" id="92092602"/>
<feature type="repeat" description="ANK" evidence="3">
    <location>
        <begin position="108"/>
        <end position="134"/>
    </location>
</feature>
<evidence type="ECO:0000256" key="3">
    <source>
        <dbReference type="PROSITE-ProRule" id="PRU00023"/>
    </source>
</evidence>
<dbReference type="InterPro" id="IPR050745">
    <property type="entry name" value="Multifunctional_regulatory"/>
</dbReference>
<comment type="caution">
    <text evidence="5">The sequence shown here is derived from an EMBL/GenBank/DDBJ whole genome shotgun (WGS) entry which is preliminary data.</text>
</comment>
<dbReference type="Proteomes" id="UP001480595">
    <property type="component" value="Unassembled WGS sequence"/>
</dbReference>
<evidence type="ECO:0000313" key="5">
    <source>
        <dbReference type="EMBL" id="KAK8061764.1"/>
    </source>
</evidence>
<dbReference type="InterPro" id="IPR036770">
    <property type="entry name" value="Ankyrin_rpt-contain_sf"/>
</dbReference>
<dbReference type="PANTHER" id="PTHR24189">
    <property type="entry name" value="MYOTROPHIN"/>
    <property type="match status" value="1"/>
</dbReference>
<evidence type="ECO:0000256" key="1">
    <source>
        <dbReference type="ARBA" id="ARBA00022737"/>
    </source>
</evidence>
<evidence type="ECO:0000256" key="2">
    <source>
        <dbReference type="ARBA" id="ARBA00023043"/>
    </source>
</evidence>
<dbReference type="InterPro" id="IPR002110">
    <property type="entry name" value="Ankyrin_rpt"/>
</dbReference>
<proteinExistence type="predicted"/>
<evidence type="ECO:0000313" key="6">
    <source>
        <dbReference type="Proteomes" id="UP001480595"/>
    </source>
</evidence>
<dbReference type="RefSeq" id="XP_066715026.1">
    <property type="nucleotide sequence ID" value="XM_066859539.1"/>
</dbReference>
<dbReference type="PROSITE" id="PS50297">
    <property type="entry name" value="ANK_REP_REGION"/>
    <property type="match status" value="1"/>
</dbReference>
<dbReference type="InterPro" id="IPR001995">
    <property type="entry name" value="Peptidase_A2_cat"/>
</dbReference>